<dbReference type="InterPro" id="IPR016032">
    <property type="entry name" value="Sig_transdc_resp-reg_C-effctor"/>
</dbReference>
<dbReference type="InterPro" id="IPR011006">
    <property type="entry name" value="CheY-like_superfamily"/>
</dbReference>
<dbReference type="CDD" id="cd06170">
    <property type="entry name" value="LuxR_C_like"/>
    <property type="match status" value="1"/>
</dbReference>
<feature type="domain" description="Response regulatory" evidence="5">
    <location>
        <begin position="87"/>
        <end position="203"/>
    </location>
</feature>
<sequence length="304" mass="33663">MDNDSKYSNRSETDRIFPALDSLSQTAETTATDTLSTSEQSILTMLSLGKTGRFGNQLFQYAFLQICARQAKLCCRINLYQKSIMIRLLVVDDQSLVCQGLKAMLELEPDLQVVGTADNGETAIEQVAALQPELVLMDVRMPVMDGREATRIINQQFPDVKVLILSTFDDDQYIAEAMRAGARGYLLKDMPSEELAQAIRFVNRGYAQLGPGLMEKLIKGVPISGTTGPKSDSLDLTQLTPREQDVLRLIGFGSTNREIAQDLYIAEGTVKTHVTHLLNHLNLRNRVQLAIYANSVCWAGVSKS</sequence>
<name>A0A6N3IPG8_9CYAN</name>
<dbReference type="Pfam" id="PF00072">
    <property type="entry name" value="Response_reg"/>
    <property type="match status" value="1"/>
</dbReference>
<proteinExistence type="predicted"/>
<dbReference type="PANTHER" id="PTHR43214:SF43">
    <property type="entry name" value="TWO-COMPONENT RESPONSE REGULATOR"/>
    <property type="match status" value="1"/>
</dbReference>
<keyword evidence="1 3" id="KW-0597">Phosphoprotein</keyword>
<dbReference type="InterPro" id="IPR001789">
    <property type="entry name" value="Sig_transdc_resp-reg_receiver"/>
</dbReference>
<evidence type="ECO:0000259" key="4">
    <source>
        <dbReference type="PROSITE" id="PS50043"/>
    </source>
</evidence>
<accession>A0A6N3IPG8</accession>
<dbReference type="GO" id="GO:0006355">
    <property type="term" value="P:regulation of DNA-templated transcription"/>
    <property type="evidence" value="ECO:0007669"/>
    <property type="project" value="InterPro"/>
</dbReference>
<dbReference type="SMART" id="SM00448">
    <property type="entry name" value="REC"/>
    <property type="match status" value="1"/>
</dbReference>
<keyword evidence="2" id="KW-0238">DNA-binding</keyword>
<dbReference type="Pfam" id="PF00196">
    <property type="entry name" value="GerE"/>
    <property type="match status" value="1"/>
</dbReference>
<dbReference type="SMART" id="SM00421">
    <property type="entry name" value="HTH_LUXR"/>
    <property type="match status" value="1"/>
</dbReference>
<gene>
    <name evidence="6" type="ORF">AVDCRST_MAG81-5052</name>
</gene>
<dbReference type="EMBL" id="CADCWO010000261">
    <property type="protein sequence ID" value="CAA9590340.1"/>
    <property type="molecule type" value="Genomic_DNA"/>
</dbReference>
<dbReference type="InterPro" id="IPR000792">
    <property type="entry name" value="Tscrpt_reg_LuxR_C"/>
</dbReference>
<dbReference type="GO" id="GO:0000160">
    <property type="term" value="P:phosphorelay signal transduction system"/>
    <property type="evidence" value="ECO:0007669"/>
    <property type="project" value="InterPro"/>
</dbReference>
<dbReference type="GO" id="GO:0003677">
    <property type="term" value="F:DNA binding"/>
    <property type="evidence" value="ECO:0007669"/>
    <property type="project" value="UniProtKB-KW"/>
</dbReference>
<feature type="domain" description="HTH luxR-type" evidence="4">
    <location>
        <begin position="232"/>
        <end position="297"/>
    </location>
</feature>
<dbReference type="InterPro" id="IPR058245">
    <property type="entry name" value="NreC/VraR/RcsB-like_REC"/>
</dbReference>
<dbReference type="AlphaFoldDB" id="A0A6N3IPG8"/>
<protein>
    <submittedName>
        <fullName evidence="6">Two-component transcriptional response regulator, LuxR family</fullName>
    </submittedName>
</protein>
<evidence type="ECO:0000256" key="3">
    <source>
        <dbReference type="PROSITE-ProRule" id="PRU00169"/>
    </source>
</evidence>
<dbReference type="PROSITE" id="PS50110">
    <property type="entry name" value="RESPONSE_REGULATORY"/>
    <property type="match status" value="1"/>
</dbReference>
<dbReference type="SUPFAM" id="SSF52172">
    <property type="entry name" value="CheY-like"/>
    <property type="match status" value="1"/>
</dbReference>
<organism evidence="6">
    <name type="scientific">uncultured Synechococcales cyanobacterium</name>
    <dbReference type="NCBI Taxonomy" id="1936017"/>
    <lineage>
        <taxon>Bacteria</taxon>
        <taxon>Bacillati</taxon>
        <taxon>Cyanobacteriota</taxon>
        <taxon>Cyanophyceae</taxon>
        <taxon>Synechococcales</taxon>
        <taxon>environmental samples</taxon>
    </lineage>
</organism>
<feature type="modified residue" description="4-aspartylphosphate" evidence="3">
    <location>
        <position position="138"/>
    </location>
</feature>
<dbReference type="SUPFAM" id="SSF46894">
    <property type="entry name" value="C-terminal effector domain of the bipartite response regulators"/>
    <property type="match status" value="1"/>
</dbReference>
<dbReference type="InterPro" id="IPR039420">
    <property type="entry name" value="WalR-like"/>
</dbReference>
<reference evidence="6" key="1">
    <citation type="submission" date="2020-02" db="EMBL/GenBank/DDBJ databases">
        <authorList>
            <person name="Meier V. D."/>
        </authorList>
    </citation>
    <scope>NUCLEOTIDE SEQUENCE</scope>
    <source>
        <strain evidence="6">AVDCRST_MAG81</strain>
    </source>
</reference>
<dbReference type="PROSITE" id="PS50043">
    <property type="entry name" value="HTH_LUXR_2"/>
    <property type="match status" value="1"/>
</dbReference>
<dbReference type="Gene3D" id="3.40.50.2300">
    <property type="match status" value="1"/>
</dbReference>
<evidence type="ECO:0000256" key="2">
    <source>
        <dbReference type="ARBA" id="ARBA00023125"/>
    </source>
</evidence>
<evidence type="ECO:0000259" key="5">
    <source>
        <dbReference type="PROSITE" id="PS50110"/>
    </source>
</evidence>
<dbReference type="PANTHER" id="PTHR43214">
    <property type="entry name" value="TWO-COMPONENT RESPONSE REGULATOR"/>
    <property type="match status" value="1"/>
</dbReference>
<dbReference type="CDD" id="cd17535">
    <property type="entry name" value="REC_NarL-like"/>
    <property type="match status" value="1"/>
</dbReference>
<dbReference type="PRINTS" id="PR00038">
    <property type="entry name" value="HTHLUXR"/>
</dbReference>
<evidence type="ECO:0000256" key="1">
    <source>
        <dbReference type="ARBA" id="ARBA00022553"/>
    </source>
</evidence>
<evidence type="ECO:0000313" key="6">
    <source>
        <dbReference type="EMBL" id="CAA9590340.1"/>
    </source>
</evidence>